<dbReference type="GO" id="GO:0016740">
    <property type="term" value="F:transferase activity"/>
    <property type="evidence" value="ECO:0007669"/>
    <property type="project" value="UniProtKB-KW"/>
</dbReference>
<accession>A0A426DNF3</accession>
<gene>
    <name evidence="1" type="ORF">EBB54_25265</name>
</gene>
<comment type="caution">
    <text evidence="1">The sequence shown here is derived from an EMBL/GenBank/DDBJ whole genome shotgun (WGS) entry which is preliminary data.</text>
</comment>
<dbReference type="InterPro" id="IPR043519">
    <property type="entry name" value="NT_sf"/>
</dbReference>
<dbReference type="EMBL" id="RHJS01000002">
    <property type="protein sequence ID" value="RRK34270.1"/>
    <property type="molecule type" value="Genomic_DNA"/>
</dbReference>
<name>A0A426DNF3_9FIRM</name>
<keyword evidence="1" id="KW-0808">Transferase</keyword>
<dbReference type="Proteomes" id="UP000274920">
    <property type="component" value="Unassembled WGS sequence"/>
</dbReference>
<dbReference type="SUPFAM" id="SSF81301">
    <property type="entry name" value="Nucleotidyltransferase"/>
    <property type="match status" value="1"/>
</dbReference>
<organism evidence="1 2">
    <name type="scientific">Schaedlerella arabinosiphila</name>
    <dbReference type="NCBI Taxonomy" id="2044587"/>
    <lineage>
        <taxon>Bacteria</taxon>
        <taxon>Bacillati</taxon>
        <taxon>Bacillota</taxon>
        <taxon>Clostridia</taxon>
        <taxon>Lachnospirales</taxon>
        <taxon>Lachnospiraceae</taxon>
        <taxon>Schaedlerella</taxon>
    </lineage>
</organism>
<evidence type="ECO:0000313" key="1">
    <source>
        <dbReference type="EMBL" id="RRK34270.1"/>
    </source>
</evidence>
<protein>
    <submittedName>
        <fullName evidence="1">Nucleotidyltransferase domain-containing protein</fullName>
    </submittedName>
</protein>
<evidence type="ECO:0000313" key="2">
    <source>
        <dbReference type="Proteomes" id="UP000274920"/>
    </source>
</evidence>
<dbReference type="CDD" id="cd05403">
    <property type="entry name" value="NT_KNTase_like"/>
    <property type="match status" value="1"/>
</dbReference>
<sequence length="113" mass="13086">MAVANMWDFPVMEGISFENANHVHPLMQGRVEKLLRGIFGDQNIRRAILFGSSLEFRCSSTSDIDLYIEKYDPEKKLDSLPDIDCELDIITNLRPDNKLYQRIKETGLLLLER</sequence>
<keyword evidence="2" id="KW-1185">Reference proteome</keyword>
<reference evidence="1" key="1">
    <citation type="submission" date="2018-10" db="EMBL/GenBank/DDBJ databases">
        <title>Schaedlerella arabinophila gen. nov. sp. nov., isolated from the mouse intestinal tract and comparative analysis with the genome of the closely related altered Schaedler flora strain ASF502.</title>
        <authorList>
            <person name="Miyake S."/>
            <person name="Soh M."/>
            <person name="Seedorf H."/>
        </authorList>
    </citation>
    <scope>NUCLEOTIDE SEQUENCE [LARGE SCALE GENOMIC DNA]</scope>
    <source>
        <strain evidence="1">DSM 106076</strain>
    </source>
</reference>
<proteinExistence type="predicted"/>
<dbReference type="AlphaFoldDB" id="A0A426DNF3"/>
<dbReference type="Gene3D" id="3.30.460.10">
    <property type="entry name" value="Beta Polymerase, domain 2"/>
    <property type="match status" value="1"/>
</dbReference>
<dbReference type="RefSeq" id="WP_125129424.1">
    <property type="nucleotide sequence ID" value="NZ_RHJS01000002.1"/>
</dbReference>